<evidence type="ECO:0000313" key="2">
    <source>
        <dbReference type="Proteomes" id="UP000286246"/>
    </source>
</evidence>
<evidence type="ECO:0000313" key="1">
    <source>
        <dbReference type="EMBL" id="RKE56592.1"/>
    </source>
</evidence>
<accession>A0A420BIQ1</accession>
<gene>
    <name evidence="1" type="ORF">DFQ12_1457</name>
</gene>
<reference evidence="1 2" key="1">
    <citation type="submission" date="2018-09" db="EMBL/GenBank/DDBJ databases">
        <title>Genomic Encyclopedia of Type Strains, Phase III (KMG-III): the genomes of soil and plant-associated and newly described type strains.</title>
        <authorList>
            <person name="Whitman W."/>
        </authorList>
    </citation>
    <scope>NUCLEOTIDE SEQUENCE [LARGE SCALE GENOMIC DNA]</scope>
    <source>
        <strain evidence="1 2">CECT 7938</strain>
    </source>
</reference>
<keyword evidence="2" id="KW-1185">Reference proteome</keyword>
<name>A0A420BIQ1_SPHD1</name>
<organism evidence="1 2">
    <name type="scientific">Sphingobacterium detergens</name>
    <dbReference type="NCBI Taxonomy" id="1145106"/>
    <lineage>
        <taxon>Bacteria</taxon>
        <taxon>Pseudomonadati</taxon>
        <taxon>Bacteroidota</taxon>
        <taxon>Sphingobacteriia</taxon>
        <taxon>Sphingobacteriales</taxon>
        <taxon>Sphingobacteriaceae</taxon>
        <taxon>Sphingobacterium</taxon>
    </lineage>
</organism>
<proteinExistence type="predicted"/>
<dbReference type="EMBL" id="RAPY01000001">
    <property type="protein sequence ID" value="RKE56592.1"/>
    <property type="molecule type" value="Genomic_DNA"/>
</dbReference>
<protein>
    <recommendedName>
        <fullName evidence="3">Lipoprotein</fullName>
    </recommendedName>
</protein>
<dbReference type="Proteomes" id="UP000286246">
    <property type="component" value="Unassembled WGS sequence"/>
</dbReference>
<comment type="caution">
    <text evidence="1">The sequence shown here is derived from an EMBL/GenBank/DDBJ whole genome shotgun (WGS) entry which is preliminary data.</text>
</comment>
<dbReference type="OrthoDB" id="6687669at2"/>
<sequence length="152" mass="16680">MIKSIISLLSVALISSSCSTIQHKEKMDSTKNSVSVKLQNSNPVTIKNPSGKITLYAVAANIADVPATIIAEKSFKQNELPFEIKLDLPKNHYKLIKPAVNETDPIKYYVALEWDSNGDGTVGKGDVRIDFDKKFPTVSLGNNNEVFVLQAD</sequence>
<dbReference type="PROSITE" id="PS51257">
    <property type="entry name" value="PROKAR_LIPOPROTEIN"/>
    <property type="match status" value="1"/>
</dbReference>
<dbReference type="AlphaFoldDB" id="A0A420BIQ1"/>
<evidence type="ECO:0008006" key="3">
    <source>
        <dbReference type="Google" id="ProtNLM"/>
    </source>
</evidence>